<dbReference type="GO" id="GO:0006303">
    <property type="term" value="P:double-strand break repair via nonhomologous end joining"/>
    <property type="evidence" value="ECO:0007669"/>
    <property type="project" value="TreeGrafter"/>
</dbReference>
<dbReference type="Proteomes" id="UP000595437">
    <property type="component" value="Chromosome 1"/>
</dbReference>
<dbReference type="InterPro" id="IPR029398">
    <property type="entry name" value="PolB_thumb"/>
</dbReference>
<feature type="non-terminal residue" evidence="6">
    <location>
        <position position="1"/>
    </location>
</feature>
<evidence type="ECO:0000256" key="1">
    <source>
        <dbReference type="ARBA" id="ARBA00022679"/>
    </source>
</evidence>
<dbReference type="GO" id="GO:0046872">
    <property type="term" value="F:metal ion binding"/>
    <property type="evidence" value="ECO:0007669"/>
    <property type="project" value="UniProtKB-UniRule"/>
</dbReference>
<keyword evidence="3" id="KW-0239">DNA-directed DNA polymerase</keyword>
<dbReference type="OrthoDB" id="205514at2759"/>
<dbReference type="GO" id="GO:0006284">
    <property type="term" value="P:base-excision repair"/>
    <property type="evidence" value="ECO:0007669"/>
    <property type="project" value="TreeGrafter"/>
</dbReference>
<dbReference type="GO" id="GO:0005634">
    <property type="term" value="C:nucleus"/>
    <property type="evidence" value="ECO:0007669"/>
    <property type="project" value="UniProtKB-SubCell"/>
</dbReference>
<feature type="domain" description="DNA polymerase beta palm" evidence="5">
    <location>
        <begin position="2"/>
        <end position="37"/>
    </location>
</feature>
<comment type="similarity">
    <text evidence="3">Belongs to the DNA polymerase type-X family.</text>
</comment>
<comment type="subcellular location">
    <subcellularLocation>
        <location evidence="3">Nucleus</location>
    </subcellularLocation>
</comment>
<dbReference type="GO" id="GO:0003677">
    <property type="term" value="F:DNA binding"/>
    <property type="evidence" value="ECO:0007669"/>
    <property type="project" value="UniProtKB-UniRule"/>
</dbReference>
<dbReference type="SUPFAM" id="SSF81301">
    <property type="entry name" value="Nucleotidyltransferase"/>
    <property type="match status" value="1"/>
</dbReference>
<keyword evidence="1 3" id="KW-0808">Transferase</keyword>
<dbReference type="InterPro" id="IPR028207">
    <property type="entry name" value="DNA_pol_B_palm_palm"/>
</dbReference>
<comment type="function">
    <text evidence="3">DNA polymerase that functions in several pathways of DNA repair. Involved in base excision repair (BER) responsible for repair of lesions that give rise to abasic (AP) sites in DNA. Also contributes to DNA double-strand break repair by non-homologous end joining and homologous recombination. Has both template-dependent and template-independent (terminal transferase) DNA polymerase activities. Has also a 5'-deoxyribose-5-phosphate lyase (dRP lyase) activity.</text>
</comment>
<proteinExistence type="inferred from homology"/>
<dbReference type="PANTHER" id="PTHR11276:SF42">
    <property type="entry name" value="DNA POLYMERASE BETA"/>
    <property type="match status" value="1"/>
</dbReference>
<dbReference type="FunFam" id="3.30.210.10:FF:000002">
    <property type="entry name" value="DNA polymerase"/>
    <property type="match status" value="1"/>
</dbReference>
<dbReference type="InterPro" id="IPR037160">
    <property type="entry name" value="DNA_Pol_thumb_sf"/>
</dbReference>
<dbReference type="PRINTS" id="PR00870">
    <property type="entry name" value="DNAPOLXBETA"/>
</dbReference>
<dbReference type="EMBL" id="CP045890">
    <property type="protein sequence ID" value="QQP55655.1"/>
    <property type="molecule type" value="Genomic_DNA"/>
</dbReference>
<dbReference type="GO" id="GO:0003887">
    <property type="term" value="F:DNA-directed DNA polymerase activity"/>
    <property type="evidence" value="ECO:0007669"/>
    <property type="project" value="UniProtKB-UniRule"/>
</dbReference>
<dbReference type="EC" id="2.7.7.7" evidence="3"/>
<evidence type="ECO:0000256" key="3">
    <source>
        <dbReference type="RuleBase" id="RU366014"/>
    </source>
</evidence>
<comment type="catalytic activity">
    <reaction evidence="3">
        <text>DNA(n) + a 2'-deoxyribonucleoside 5'-triphosphate = DNA(n+1) + diphosphate</text>
        <dbReference type="Rhea" id="RHEA:22508"/>
        <dbReference type="Rhea" id="RHEA-COMP:17339"/>
        <dbReference type="Rhea" id="RHEA-COMP:17340"/>
        <dbReference type="ChEBI" id="CHEBI:33019"/>
        <dbReference type="ChEBI" id="CHEBI:61560"/>
        <dbReference type="ChEBI" id="CHEBI:173112"/>
        <dbReference type="EC" id="2.7.7.7"/>
    </reaction>
</comment>
<organism evidence="6 7">
    <name type="scientific">Caligus rogercresseyi</name>
    <name type="common">Sea louse</name>
    <dbReference type="NCBI Taxonomy" id="217165"/>
    <lineage>
        <taxon>Eukaryota</taxon>
        <taxon>Metazoa</taxon>
        <taxon>Ecdysozoa</taxon>
        <taxon>Arthropoda</taxon>
        <taxon>Crustacea</taxon>
        <taxon>Multicrustacea</taxon>
        <taxon>Hexanauplia</taxon>
        <taxon>Copepoda</taxon>
        <taxon>Siphonostomatoida</taxon>
        <taxon>Caligidae</taxon>
        <taxon>Caligus</taxon>
    </lineage>
</organism>
<dbReference type="InterPro" id="IPR043519">
    <property type="entry name" value="NT_sf"/>
</dbReference>
<dbReference type="Gene3D" id="3.30.210.10">
    <property type="entry name" value="DNA polymerase, thumb domain"/>
    <property type="match status" value="1"/>
</dbReference>
<sequence>SDFIQDSLSHGATKFMGVCRLDPESRHRRLDLLLLPKEQFHCGVLYFTGSDAFNKKMRSHALERGFTLNEHSLRPVDSAMLPLEPLPVSSEEDIFDYISFDYKSPEERSL</sequence>
<keyword evidence="3" id="KW-0227">DNA damage</keyword>
<evidence type="ECO:0000313" key="6">
    <source>
        <dbReference type="EMBL" id="QQP55655.1"/>
    </source>
</evidence>
<feature type="domain" description="DNA polymerase beta thumb" evidence="4">
    <location>
        <begin position="44"/>
        <end position="108"/>
    </location>
</feature>
<dbReference type="Gene3D" id="3.30.460.10">
    <property type="entry name" value="Beta Polymerase, domain 2"/>
    <property type="match status" value="1"/>
</dbReference>
<dbReference type="AlphaFoldDB" id="A0A7T8QUL1"/>
<evidence type="ECO:0000313" key="7">
    <source>
        <dbReference type="Proteomes" id="UP000595437"/>
    </source>
</evidence>
<reference evidence="7" key="1">
    <citation type="submission" date="2021-01" db="EMBL/GenBank/DDBJ databases">
        <title>Caligus Genome Assembly.</title>
        <authorList>
            <person name="Gallardo-Escarate C."/>
        </authorList>
    </citation>
    <scope>NUCLEOTIDE SEQUENCE [LARGE SCALE GENOMIC DNA]</scope>
</reference>
<keyword evidence="2 3" id="KW-0548">Nucleotidyltransferase</keyword>
<dbReference type="PANTHER" id="PTHR11276">
    <property type="entry name" value="DNA POLYMERASE TYPE-X FAMILY MEMBER"/>
    <property type="match status" value="1"/>
</dbReference>
<dbReference type="InterPro" id="IPR022312">
    <property type="entry name" value="DNA_pol_X"/>
</dbReference>
<name>A0A7T8QUL1_CALRO</name>
<dbReference type="Pfam" id="PF14791">
    <property type="entry name" value="DNA_pol_B_thumb"/>
    <property type="match status" value="1"/>
</dbReference>
<keyword evidence="7" id="KW-1185">Reference proteome</keyword>
<gene>
    <name evidence="6" type="ORF">FKW44_000061</name>
</gene>
<keyword evidence="3" id="KW-0539">Nucleus</keyword>
<keyword evidence="3" id="KW-0234">DNA repair</keyword>
<dbReference type="InterPro" id="IPR002008">
    <property type="entry name" value="DNA_pol_X_beta-like"/>
</dbReference>
<protein>
    <recommendedName>
        <fullName evidence="3">DNA polymerase</fullName>
        <ecNumber evidence="3">2.7.7.7</ecNumber>
    </recommendedName>
</protein>
<evidence type="ECO:0000259" key="4">
    <source>
        <dbReference type="Pfam" id="PF14791"/>
    </source>
</evidence>
<dbReference type="Pfam" id="PF14792">
    <property type="entry name" value="DNA_pol_B_palm"/>
    <property type="match status" value="1"/>
</dbReference>
<evidence type="ECO:0000259" key="5">
    <source>
        <dbReference type="Pfam" id="PF14792"/>
    </source>
</evidence>
<accession>A0A7T8QUL1</accession>
<dbReference type="PRINTS" id="PR00869">
    <property type="entry name" value="DNAPOLX"/>
</dbReference>
<evidence type="ECO:0000256" key="2">
    <source>
        <dbReference type="ARBA" id="ARBA00022695"/>
    </source>
</evidence>